<reference evidence="2" key="1">
    <citation type="submission" date="2025-08" db="UniProtKB">
        <authorList>
            <consortium name="Ensembl"/>
        </authorList>
    </citation>
    <scope>IDENTIFICATION</scope>
</reference>
<accession>A0A8C6H6N2</accession>
<organism evidence="2 3">
    <name type="scientific">Mus spicilegus</name>
    <name type="common">Mound-building mouse</name>
    <dbReference type="NCBI Taxonomy" id="10103"/>
    <lineage>
        <taxon>Eukaryota</taxon>
        <taxon>Metazoa</taxon>
        <taxon>Chordata</taxon>
        <taxon>Craniata</taxon>
        <taxon>Vertebrata</taxon>
        <taxon>Euteleostomi</taxon>
        <taxon>Mammalia</taxon>
        <taxon>Eutheria</taxon>
        <taxon>Euarchontoglires</taxon>
        <taxon>Glires</taxon>
        <taxon>Rodentia</taxon>
        <taxon>Myomorpha</taxon>
        <taxon>Muroidea</taxon>
        <taxon>Muridae</taxon>
        <taxon>Murinae</taxon>
        <taxon>Mus</taxon>
        <taxon>Mus</taxon>
    </lineage>
</organism>
<evidence type="ECO:0000313" key="2">
    <source>
        <dbReference type="Ensembl" id="ENSMSIP00000017001.1"/>
    </source>
</evidence>
<evidence type="ECO:0000313" key="3">
    <source>
        <dbReference type="Proteomes" id="UP000694415"/>
    </source>
</evidence>
<name>A0A8C6H6N2_MUSSI</name>
<reference evidence="2" key="2">
    <citation type="submission" date="2025-09" db="UniProtKB">
        <authorList>
            <consortium name="Ensembl"/>
        </authorList>
    </citation>
    <scope>IDENTIFICATION</scope>
</reference>
<keyword evidence="3" id="KW-1185">Reference proteome</keyword>
<dbReference type="GeneTree" id="ENSGT00860000135911"/>
<feature type="compositionally biased region" description="Basic and acidic residues" evidence="1">
    <location>
        <begin position="24"/>
        <end position="37"/>
    </location>
</feature>
<protein>
    <submittedName>
        <fullName evidence="2">Predicted gene 10999</fullName>
    </submittedName>
</protein>
<proteinExistence type="predicted"/>
<sequence>DNVLPQSSELKKHENTGSKNGNRHNKEITKGENPGDRKPRKSRTQRNDQTQRKIKSSNGKRSNPKRTQ</sequence>
<dbReference type="Proteomes" id="UP000694415">
    <property type="component" value="Unplaced"/>
</dbReference>
<dbReference type="AlphaFoldDB" id="A0A8C6H6N2"/>
<evidence type="ECO:0000256" key="1">
    <source>
        <dbReference type="SAM" id="MobiDB-lite"/>
    </source>
</evidence>
<feature type="region of interest" description="Disordered" evidence="1">
    <location>
        <begin position="1"/>
        <end position="68"/>
    </location>
</feature>
<dbReference type="Ensembl" id="ENSMSIT00000021517.1">
    <property type="protein sequence ID" value="ENSMSIP00000017001.1"/>
    <property type="gene ID" value="ENSMSIG00000014548.1"/>
</dbReference>